<dbReference type="AlphaFoldDB" id="A0A1T5BSG1"/>
<evidence type="ECO:0000313" key="7">
    <source>
        <dbReference type="EMBL" id="SKB50135.1"/>
    </source>
</evidence>
<dbReference type="GO" id="GO:0030313">
    <property type="term" value="C:cell envelope"/>
    <property type="evidence" value="ECO:0007669"/>
    <property type="project" value="UniProtKB-SubCell"/>
</dbReference>
<dbReference type="EMBL" id="FUYR01000001">
    <property type="protein sequence ID" value="SKB50135.1"/>
    <property type="molecule type" value="Genomic_DNA"/>
</dbReference>
<dbReference type="InterPro" id="IPR013766">
    <property type="entry name" value="Thioredoxin_domain"/>
</dbReference>
<evidence type="ECO:0000256" key="4">
    <source>
        <dbReference type="ARBA" id="ARBA00023284"/>
    </source>
</evidence>
<dbReference type="SUPFAM" id="SSF52833">
    <property type="entry name" value="Thioredoxin-like"/>
    <property type="match status" value="1"/>
</dbReference>
<evidence type="ECO:0000259" key="6">
    <source>
        <dbReference type="PROSITE" id="PS51352"/>
    </source>
</evidence>
<dbReference type="InterPro" id="IPR050553">
    <property type="entry name" value="Thioredoxin_ResA/DsbE_sf"/>
</dbReference>
<comment type="subcellular location">
    <subcellularLocation>
        <location evidence="1">Cell envelope</location>
    </subcellularLocation>
</comment>
<keyword evidence="3" id="KW-1015">Disulfide bond</keyword>
<keyword evidence="5" id="KW-0732">Signal</keyword>
<name>A0A1T5BSG1_9SPHI</name>
<dbReference type="Pfam" id="PF00578">
    <property type="entry name" value="AhpC-TSA"/>
    <property type="match status" value="1"/>
</dbReference>
<evidence type="ECO:0000313" key="8">
    <source>
        <dbReference type="Proteomes" id="UP000189981"/>
    </source>
</evidence>
<dbReference type="Gene3D" id="3.40.30.10">
    <property type="entry name" value="Glutaredoxin"/>
    <property type="match status" value="1"/>
</dbReference>
<evidence type="ECO:0000256" key="3">
    <source>
        <dbReference type="ARBA" id="ARBA00023157"/>
    </source>
</evidence>
<dbReference type="STRING" id="572036.SAMN05661099_1665"/>
<evidence type="ECO:0000256" key="2">
    <source>
        <dbReference type="ARBA" id="ARBA00022748"/>
    </source>
</evidence>
<protein>
    <submittedName>
        <fullName evidence="7">Thiol-disulfide isomerase or thioredoxin</fullName>
    </submittedName>
</protein>
<dbReference type="GO" id="GO:0016491">
    <property type="term" value="F:oxidoreductase activity"/>
    <property type="evidence" value="ECO:0007669"/>
    <property type="project" value="InterPro"/>
</dbReference>
<dbReference type="GO" id="GO:0016209">
    <property type="term" value="F:antioxidant activity"/>
    <property type="evidence" value="ECO:0007669"/>
    <property type="project" value="InterPro"/>
</dbReference>
<dbReference type="GO" id="GO:0017004">
    <property type="term" value="P:cytochrome complex assembly"/>
    <property type="evidence" value="ECO:0007669"/>
    <property type="project" value="UniProtKB-KW"/>
</dbReference>
<dbReference type="InterPro" id="IPR017937">
    <property type="entry name" value="Thioredoxin_CS"/>
</dbReference>
<dbReference type="InterPro" id="IPR036249">
    <property type="entry name" value="Thioredoxin-like_sf"/>
</dbReference>
<evidence type="ECO:0000256" key="1">
    <source>
        <dbReference type="ARBA" id="ARBA00004196"/>
    </source>
</evidence>
<dbReference type="GO" id="GO:0016853">
    <property type="term" value="F:isomerase activity"/>
    <property type="evidence" value="ECO:0007669"/>
    <property type="project" value="UniProtKB-KW"/>
</dbReference>
<dbReference type="CDD" id="cd02966">
    <property type="entry name" value="TlpA_like_family"/>
    <property type="match status" value="1"/>
</dbReference>
<keyword evidence="4" id="KW-0676">Redox-active center</keyword>
<dbReference type="Proteomes" id="UP000189981">
    <property type="component" value="Unassembled WGS sequence"/>
</dbReference>
<dbReference type="PANTHER" id="PTHR42852">
    <property type="entry name" value="THIOL:DISULFIDE INTERCHANGE PROTEIN DSBE"/>
    <property type="match status" value="1"/>
</dbReference>
<feature type="domain" description="Thioredoxin" evidence="6">
    <location>
        <begin position="12"/>
        <end position="162"/>
    </location>
</feature>
<keyword evidence="7" id="KW-0413">Isomerase</keyword>
<keyword evidence="8" id="KW-1185">Reference proteome</keyword>
<dbReference type="PANTHER" id="PTHR42852:SF6">
    <property type="entry name" value="THIOL:DISULFIDE INTERCHANGE PROTEIN DSBE"/>
    <property type="match status" value="1"/>
</dbReference>
<reference evidence="8" key="1">
    <citation type="submission" date="2017-02" db="EMBL/GenBank/DDBJ databases">
        <authorList>
            <person name="Varghese N."/>
            <person name="Submissions S."/>
        </authorList>
    </citation>
    <scope>NUCLEOTIDE SEQUENCE [LARGE SCALE GENOMIC DNA]</scope>
    <source>
        <strain evidence="8">DSM 22385</strain>
    </source>
</reference>
<dbReference type="PROSITE" id="PS51352">
    <property type="entry name" value="THIOREDOXIN_2"/>
    <property type="match status" value="1"/>
</dbReference>
<accession>A0A1T5BSG1</accession>
<feature type="signal peptide" evidence="5">
    <location>
        <begin position="1"/>
        <end position="23"/>
    </location>
</feature>
<feature type="chain" id="PRO_5013046704" evidence="5">
    <location>
        <begin position="24"/>
        <end position="162"/>
    </location>
</feature>
<dbReference type="PROSITE" id="PS00194">
    <property type="entry name" value="THIOREDOXIN_1"/>
    <property type="match status" value="1"/>
</dbReference>
<sequence length="162" mass="19092">MRTLFRCWIIFCLIFTVMPRVNAQTVKLLTLNQLDQRIKQGRDTTYIVNFWATWCAPCLKELPYFEKLGANLKNKKVKIFLVSADTKSKLEKAVIPLAKRLKLKNEVFLLNEKSQQVYIDRVDKSWSGALPATLFINKAKRKREFYEKEFTYAELLKTYNSI</sequence>
<dbReference type="InterPro" id="IPR000866">
    <property type="entry name" value="AhpC/TSA"/>
</dbReference>
<keyword evidence="2" id="KW-0201">Cytochrome c-type biogenesis</keyword>
<organism evidence="7 8">
    <name type="scientific">Daejeonella lutea</name>
    <dbReference type="NCBI Taxonomy" id="572036"/>
    <lineage>
        <taxon>Bacteria</taxon>
        <taxon>Pseudomonadati</taxon>
        <taxon>Bacteroidota</taxon>
        <taxon>Sphingobacteriia</taxon>
        <taxon>Sphingobacteriales</taxon>
        <taxon>Sphingobacteriaceae</taxon>
        <taxon>Daejeonella</taxon>
    </lineage>
</organism>
<gene>
    <name evidence="7" type="ORF">SAMN05661099_1665</name>
</gene>
<evidence type="ECO:0000256" key="5">
    <source>
        <dbReference type="SAM" id="SignalP"/>
    </source>
</evidence>
<proteinExistence type="predicted"/>